<protein>
    <recommendedName>
        <fullName evidence="4">DOMON domain-containing protein</fullName>
    </recommendedName>
</protein>
<dbReference type="Pfam" id="PF03712">
    <property type="entry name" value="Cu2_monoox_C"/>
    <property type="match status" value="1"/>
</dbReference>
<dbReference type="Pfam" id="PF03351">
    <property type="entry name" value="DOMON"/>
    <property type="match status" value="1"/>
</dbReference>
<dbReference type="SUPFAM" id="SSF49344">
    <property type="entry name" value="CBD9-like"/>
    <property type="match status" value="1"/>
</dbReference>
<reference evidence="5 6" key="1">
    <citation type="submission" date="2023-05" db="EMBL/GenBank/DDBJ databases">
        <title>A 100% complete, gapless, phased diploid assembly of the Scenedesmus obliquus UTEX 3031 genome.</title>
        <authorList>
            <person name="Biondi T.C."/>
            <person name="Hanschen E.R."/>
            <person name="Kwon T."/>
            <person name="Eng W."/>
            <person name="Kruse C.P.S."/>
            <person name="Koehler S.I."/>
            <person name="Kunde Y."/>
            <person name="Gleasner C.D."/>
            <person name="You Mak K.T."/>
            <person name="Polle J."/>
            <person name="Hovde B.T."/>
            <person name="Starkenburg S.R."/>
        </authorList>
    </citation>
    <scope>NUCLEOTIDE SEQUENCE [LARGE SCALE GENOMIC DNA]</scope>
    <source>
        <strain evidence="5 6">DOE0152z</strain>
    </source>
</reference>
<dbReference type="EMBL" id="CP126223">
    <property type="protein sequence ID" value="WIA23462.1"/>
    <property type="molecule type" value="Genomic_DNA"/>
</dbReference>
<dbReference type="InterPro" id="IPR024548">
    <property type="entry name" value="Cu2_monoox_C"/>
</dbReference>
<evidence type="ECO:0000256" key="1">
    <source>
        <dbReference type="ARBA" id="ARBA00010676"/>
    </source>
</evidence>
<evidence type="ECO:0000256" key="3">
    <source>
        <dbReference type="ARBA" id="ARBA00023180"/>
    </source>
</evidence>
<dbReference type="InterPro" id="IPR000323">
    <property type="entry name" value="Cu2_ascorb_mOase_N"/>
</dbReference>
<dbReference type="InterPro" id="IPR005018">
    <property type="entry name" value="DOMON_domain"/>
</dbReference>
<dbReference type="InterPro" id="IPR000945">
    <property type="entry name" value="DBH-like"/>
</dbReference>
<dbReference type="PANTHER" id="PTHR10157">
    <property type="entry name" value="DOPAMINE BETA HYDROXYLASE RELATED"/>
    <property type="match status" value="1"/>
</dbReference>
<evidence type="ECO:0000256" key="2">
    <source>
        <dbReference type="ARBA" id="ARBA00023157"/>
    </source>
</evidence>
<dbReference type="Gene3D" id="2.60.40.1210">
    <property type="entry name" value="Cellobiose dehydrogenase, cytochrome domain"/>
    <property type="match status" value="1"/>
</dbReference>
<gene>
    <name evidence="5" type="ORF">OEZ85_000209</name>
</gene>
<feature type="domain" description="DOMON" evidence="4">
    <location>
        <begin position="1"/>
        <end position="115"/>
    </location>
</feature>
<dbReference type="CDD" id="cd09631">
    <property type="entry name" value="DOMON_DOH"/>
    <property type="match status" value="1"/>
</dbReference>
<dbReference type="Gene3D" id="2.60.120.230">
    <property type="match status" value="1"/>
</dbReference>
<accession>A0ABY8UT08</accession>
<evidence type="ECO:0000313" key="5">
    <source>
        <dbReference type="EMBL" id="WIA23462.1"/>
    </source>
</evidence>
<keyword evidence="6" id="KW-1185">Reference proteome</keyword>
<keyword evidence="3" id="KW-0325">Glycoprotein</keyword>
<dbReference type="Proteomes" id="UP001244341">
    <property type="component" value="Chromosome 16b"/>
</dbReference>
<sequence>MWAANGSDAATIKLMMTEGSDMGWMGLGWNMHGSMKGADMWVVHRQGQGWAVTDALAVAFARPIADQSQDVILRSMEYKTGVWSAVMSRKLKPCDLAGDLEIMPGQQLVMLWAHGSVARNSFSGVTYHGPGFRNKGSVGVTLLAEEVLSQRSALQAADQAADQHVPVASSEAPEPLPVTDAHVEAIVRKFMHARDASADNARRGTAPAVCTSSKCDASAEQARQQPATYNTAAAVATQASKYTPPPVTKNADGTLSVDIKCPRSAIPAEVTTYLVCYTLLPADQKYHIVRYDSLLGSRLVHHSLTYTCEPGSQAEADAKQLLAANGTGPFNLDTHVKTCAQIYMAAPPRKAPPNILPQEVGLPFGKDSFQVFIVEMHYNNPTGASGMSDTGSGLRLTFQPASFRGVDAEFLTIGQFILDIPPGQPDYAAQTATCTPACTKRFKQNLTIINQAFHAHALGKSFRTNWVRNGVELKPLANLKRFDQAYAQWLPSDPVQRVLMPGDQLSLTCTYNSIGRKNVTQWGWTAQDEMCMWFIMYYPAQEVAFCAHGFTPLLPLTVCSASSQEATALYEPYIAGNFTQVFNIVKDTVTSGRGILQDPVMRITKPYNLSQGCSSDKPL</sequence>
<dbReference type="Pfam" id="PF01082">
    <property type="entry name" value="Cu2_monooxygen"/>
    <property type="match status" value="1"/>
</dbReference>
<dbReference type="PROSITE" id="PS50836">
    <property type="entry name" value="DOMON"/>
    <property type="match status" value="1"/>
</dbReference>
<dbReference type="PANTHER" id="PTHR10157:SF23">
    <property type="entry name" value="MOXD1 HOMOLOG 1"/>
    <property type="match status" value="1"/>
</dbReference>
<dbReference type="InterPro" id="IPR014784">
    <property type="entry name" value="Cu2_ascorb_mOase-like_C"/>
</dbReference>
<dbReference type="Gene3D" id="2.60.120.310">
    <property type="entry name" value="Copper type II, ascorbate-dependent monooxygenase, N-terminal domain"/>
    <property type="match status" value="1"/>
</dbReference>
<dbReference type="InterPro" id="IPR045266">
    <property type="entry name" value="DOH_DOMON"/>
</dbReference>
<dbReference type="SUPFAM" id="SSF49742">
    <property type="entry name" value="PHM/PNGase F"/>
    <property type="match status" value="2"/>
</dbReference>
<evidence type="ECO:0000313" key="6">
    <source>
        <dbReference type="Proteomes" id="UP001244341"/>
    </source>
</evidence>
<evidence type="ECO:0000259" key="4">
    <source>
        <dbReference type="PROSITE" id="PS50836"/>
    </source>
</evidence>
<dbReference type="InterPro" id="IPR036939">
    <property type="entry name" value="Cu2_ascorb_mOase_N_sf"/>
</dbReference>
<name>A0ABY8UT08_TETOB</name>
<proteinExistence type="inferred from homology"/>
<dbReference type="InterPro" id="IPR008977">
    <property type="entry name" value="PHM/PNGase_F_dom_sf"/>
</dbReference>
<comment type="similarity">
    <text evidence="1">Belongs to the copper type II ascorbate-dependent monooxygenase family.</text>
</comment>
<organism evidence="5 6">
    <name type="scientific">Tetradesmus obliquus</name>
    <name type="common">Green alga</name>
    <name type="synonym">Acutodesmus obliquus</name>
    <dbReference type="NCBI Taxonomy" id="3088"/>
    <lineage>
        <taxon>Eukaryota</taxon>
        <taxon>Viridiplantae</taxon>
        <taxon>Chlorophyta</taxon>
        <taxon>core chlorophytes</taxon>
        <taxon>Chlorophyceae</taxon>
        <taxon>CS clade</taxon>
        <taxon>Sphaeropleales</taxon>
        <taxon>Scenedesmaceae</taxon>
        <taxon>Tetradesmus</taxon>
    </lineage>
</organism>
<keyword evidence="2" id="KW-1015">Disulfide bond</keyword>